<accession>A0A8J2SNU8</accession>
<gene>
    <name evidence="1" type="ORF">PECAL_5P13140</name>
</gene>
<organism evidence="1 2">
    <name type="scientific">Pelagomonas calceolata</name>
    <dbReference type="NCBI Taxonomy" id="35677"/>
    <lineage>
        <taxon>Eukaryota</taxon>
        <taxon>Sar</taxon>
        <taxon>Stramenopiles</taxon>
        <taxon>Ochrophyta</taxon>
        <taxon>Pelagophyceae</taxon>
        <taxon>Pelagomonadales</taxon>
        <taxon>Pelagomonadaceae</taxon>
        <taxon>Pelagomonas</taxon>
    </lineage>
</organism>
<dbReference type="GO" id="GO:0070476">
    <property type="term" value="P:rRNA (guanine-N7)-methylation"/>
    <property type="evidence" value="ECO:0007669"/>
    <property type="project" value="TreeGrafter"/>
</dbReference>
<dbReference type="OrthoDB" id="2187549at2759"/>
<name>A0A8J2SNU8_9STRA</name>
<evidence type="ECO:0008006" key="3">
    <source>
        <dbReference type="Google" id="ProtNLM"/>
    </source>
</evidence>
<dbReference type="GO" id="GO:0046982">
    <property type="term" value="F:protein heterodimerization activity"/>
    <property type="evidence" value="ECO:0007669"/>
    <property type="project" value="InterPro"/>
</dbReference>
<dbReference type="PANTHER" id="PTHR12773:SF0">
    <property type="entry name" value="MULTIFUNCTIONAL METHYLTRANSFERASE SUBUNIT TRM112-LIKE PROTEIN"/>
    <property type="match status" value="1"/>
</dbReference>
<dbReference type="InterPro" id="IPR039127">
    <property type="entry name" value="Trm112"/>
</dbReference>
<protein>
    <recommendedName>
        <fullName evidence="3">Multifunctional methyltransferase subunit TRM112-like protein</fullName>
    </recommendedName>
</protein>
<sequence>MVNLLTLNTLRCSRKDVTEGRLTLTTSRVEVRPTSDYDAAFLQHLLPSLEWDQLVAMALVVGVTLPAELNETLRGDDAFLRALHHVLFDVQVLEGSLCCAESGQIFQIAEGIADMMLPEAVV</sequence>
<proteinExistence type="predicted"/>
<dbReference type="Proteomes" id="UP000789595">
    <property type="component" value="Unassembled WGS sequence"/>
</dbReference>
<evidence type="ECO:0000313" key="2">
    <source>
        <dbReference type="Proteomes" id="UP000789595"/>
    </source>
</evidence>
<dbReference type="EMBL" id="CAKKNE010000005">
    <property type="protein sequence ID" value="CAH0376708.1"/>
    <property type="molecule type" value="Genomic_DNA"/>
</dbReference>
<reference evidence="1" key="1">
    <citation type="submission" date="2021-11" db="EMBL/GenBank/DDBJ databases">
        <authorList>
            <consortium name="Genoscope - CEA"/>
            <person name="William W."/>
        </authorList>
    </citation>
    <scope>NUCLEOTIDE SEQUENCE</scope>
</reference>
<evidence type="ECO:0000313" key="1">
    <source>
        <dbReference type="EMBL" id="CAH0376708.1"/>
    </source>
</evidence>
<dbReference type="AlphaFoldDB" id="A0A8J2SNU8"/>
<keyword evidence="2" id="KW-1185">Reference proteome</keyword>
<dbReference type="Gene3D" id="2.20.25.10">
    <property type="match status" value="1"/>
</dbReference>
<dbReference type="PANTHER" id="PTHR12773">
    <property type="entry name" value="UPF0315 PROTEIN-RELATED"/>
    <property type="match status" value="1"/>
</dbReference>
<comment type="caution">
    <text evidence="1">The sequence shown here is derived from an EMBL/GenBank/DDBJ whole genome shotgun (WGS) entry which is preliminary data.</text>
</comment>
<dbReference type="GO" id="GO:0030488">
    <property type="term" value="P:tRNA methylation"/>
    <property type="evidence" value="ECO:0007669"/>
    <property type="project" value="TreeGrafter"/>
</dbReference>